<feature type="region of interest" description="Disordered" evidence="11">
    <location>
        <begin position="479"/>
        <end position="504"/>
    </location>
</feature>
<keyword evidence="3 10" id="KW-0436">Ligase</keyword>
<dbReference type="FunFam" id="2.170.220.10:FF:000001">
    <property type="entry name" value="methionine--tRNA ligase, mitochondrial"/>
    <property type="match status" value="1"/>
</dbReference>
<keyword evidence="14" id="KW-1185">Reference proteome</keyword>
<reference evidence="13" key="1">
    <citation type="journal article" date="2023" name="PhytoFront">
        <title>Draft Genome Resources of Seven Strains of Tilletia horrida, Causal Agent of Kernel Smut of Rice.</title>
        <authorList>
            <person name="Khanal S."/>
            <person name="Antony Babu S."/>
            <person name="Zhou X.G."/>
        </authorList>
    </citation>
    <scope>NUCLEOTIDE SEQUENCE</scope>
    <source>
        <strain evidence="13">TX6</strain>
    </source>
</reference>
<name>A0AAN6GWA1_9BASI</name>
<dbReference type="InterPro" id="IPR033911">
    <property type="entry name" value="MetRS_core"/>
</dbReference>
<comment type="caution">
    <text evidence="13">The sequence shown here is derived from an EMBL/GenBank/DDBJ whole genome shotgun (WGS) entry which is preliminary data.</text>
</comment>
<protein>
    <recommendedName>
        <fullName evidence="9">Probable methionine--tRNA ligase, mitochondrial</fullName>
        <ecNumber evidence="2">6.1.1.10</ecNumber>
    </recommendedName>
</protein>
<dbReference type="GO" id="GO:0006431">
    <property type="term" value="P:methionyl-tRNA aminoacylation"/>
    <property type="evidence" value="ECO:0007669"/>
    <property type="project" value="InterPro"/>
</dbReference>
<dbReference type="Gene3D" id="3.40.50.620">
    <property type="entry name" value="HUPs"/>
    <property type="match status" value="1"/>
</dbReference>
<feature type="compositionally biased region" description="Low complexity" evidence="11">
    <location>
        <begin position="25"/>
        <end position="34"/>
    </location>
</feature>
<evidence type="ECO:0000313" key="14">
    <source>
        <dbReference type="Proteomes" id="UP001176517"/>
    </source>
</evidence>
<evidence type="ECO:0000256" key="7">
    <source>
        <dbReference type="ARBA" id="ARBA00023146"/>
    </source>
</evidence>
<dbReference type="InterPro" id="IPR023457">
    <property type="entry name" value="Met-tRNA_synth_2"/>
</dbReference>
<dbReference type="Proteomes" id="UP001176517">
    <property type="component" value="Unassembled WGS sequence"/>
</dbReference>
<evidence type="ECO:0000256" key="9">
    <source>
        <dbReference type="ARBA" id="ARBA00068817"/>
    </source>
</evidence>
<dbReference type="EMBL" id="JAPDMZ010000022">
    <property type="protein sequence ID" value="KAK0555960.1"/>
    <property type="molecule type" value="Genomic_DNA"/>
</dbReference>
<dbReference type="PANTHER" id="PTHR43326:SF1">
    <property type="entry name" value="METHIONINE--TRNA LIGASE, MITOCHONDRIAL"/>
    <property type="match status" value="1"/>
</dbReference>
<dbReference type="GO" id="GO:0004825">
    <property type="term" value="F:methionine-tRNA ligase activity"/>
    <property type="evidence" value="ECO:0007669"/>
    <property type="project" value="UniProtKB-EC"/>
</dbReference>
<evidence type="ECO:0000256" key="8">
    <source>
        <dbReference type="ARBA" id="ARBA00047364"/>
    </source>
</evidence>
<dbReference type="GO" id="GO:0005739">
    <property type="term" value="C:mitochondrion"/>
    <property type="evidence" value="ECO:0007669"/>
    <property type="project" value="UniProtKB-ARBA"/>
</dbReference>
<gene>
    <name evidence="13" type="primary">MSM1</name>
    <name evidence="13" type="ORF">OC846_001512</name>
</gene>
<keyword evidence="7 10" id="KW-0030">Aminoacyl-tRNA synthetase</keyword>
<accession>A0AAN6GWA1</accession>
<dbReference type="AlphaFoldDB" id="A0AAN6GWA1"/>
<evidence type="ECO:0000256" key="10">
    <source>
        <dbReference type="RuleBase" id="RU363039"/>
    </source>
</evidence>
<dbReference type="CDD" id="cd00814">
    <property type="entry name" value="MetRS_core"/>
    <property type="match status" value="1"/>
</dbReference>
<dbReference type="PANTHER" id="PTHR43326">
    <property type="entry name" value="METHIONYL-TRNA SYNTHETASE"/>
    <property type="match status" value="1"/>
</dbReference>
<comment type="similarity">
    <text evidence="1 10">Belongs to the class-I aminoacyl-tRNA synthetase family.</text>
</comment>
<keyword evidence="6 10" id="KW-0648">Protein biosynthesis</keyword>
<dbReference type="Gene3D" id="1.10.730.10">
    <property type="entry name" value="Isoleucyl-tRNA Synthetase, Domain 1"/>
    <property type="match status" value="1"/>
</dbReference>
<evidence type="ECO:0000256" key="1">
    <source>
        <dbReference type="ARBA" id="ARBA00005594"/>
    </source>
</evidence>
<dbReference type="Gene3D" id="2.170.220.10">
    <property type="match status" value="1"/>
</dbReference>
<dbReference type="EC" id="6.1.1.10" evidence="2"/>
<keyword evidence="4 10" id="KW-0547">Nucleotide-binding</keyword>
<evidence type="ECO:0000256" key="11">
    <source>
        <dbReference type="SAM" id="MobiDB-lite"/>
    </source>
</evidence>
<dbReference type="SUPFAM" id="SSF52374">
    <property type="entry name" value="Nucleotidylyl transferase"/>
    <property type="match status" value="1"/>
</dbReference>
<evidence type="ECO:0000256" key="6">
    <source>
        <dbReference type="ARBA" id="ARBA00022917"/>
    </source>
</evidence>
<evidence type="ECO:0000256" key="2">
    <source>
        <dbReference type="ARBA" id="ARBA00012838"/>
    </source>
</evidence>
<sequence length="646" mass="72405">MQPAAARPHPSTRSATSLLHARPHSSTASSSSSPTPKPFYVTTPIFYVNANPHIGHLHSDLVADVLARYHAWRYRGWSPASLTSTPSLPTHDIQPVLSTGTDEHGLKIQKVAEAANEDPKALCDRISKRFKDLADAAEIGYTRFIRTTEQDHAEAVKEIWNRLWDGGYIYKGQHSGWYSVSDEAFYTEQQVQEIQDANTGEKYMVAIETGQRVEWSSEENYKFRLSQFRDSLISWLSTPQPNPFTASDTPDRFLMPLQPPSQQAALLAELQSGELADLSVSRPRSRLHWGIPVPGDEEHTIYVWIDALVNYLTVTGFPWPQQTGAGQTEPRPTTSAWPADVHVVGKDIVRFHAVYWPAMLMAARLPLPRAVVAHAHWTMNKSKMSKSRGNVVDPFEALRQFRPPLPSPSTANAPSSDLCGSVDILRWYLIRVGGNLATDSDYSDEQILEYHRKYLQGQIGNLASRMIAPKILGRLLPNDERQDEDQTSTSEVEIPQPDSVHTEDAGLDEQLRKLPIIFDTHMQRFEFSKALQAVHDTVAMANELVSSLEPWSARADTATIQRAIYYSTETLRMTAVLLGVTVMPERMRVLLEIMGLQSGLEATRWEDVATSAINLRPHVRLPMRRDGSKIAPLFPSLAVKASKPRK</sequence>
<evidence type="ECO:0000256" key="4">
    <source>
        <dbReference type="ARBA" id="ARBA00022741"/>
    </source>
</evidence>
<dbReference type="Pfam" id="PF09334">
    <property type="entry name" value="tRNA-synt_1g"/>
    <property type="match status" value="1"/>
</dbReference>
<feature type="region of interest" description="Disordered" evidence="11">
    <location>
        <begin position="1"/>
        <end position="35"/>
    </location>
</feature>
<dbReference type="SUPFAM" id="SSF47323">
    <property type="entry name" value="Anticodon-binding domain of a subclass of class I aminoacyl-tRNA synthetases"/>
    <property type="match status" value="1"/>
</dbReference>
<evidence type="ECO:0000313" key="13">
    <source>
        <dbReference type="EMBL" id="KAK0555960.1"/>
    </source>
</evidence>
<evidence type="ECO:0000256" key="5">
    <source>
        <dbReference type="ARBA" id="ARBA00022840"/>
    </source>
</evidence>
<proteinExistence type="inferred from homology"/>
<dbReference type="InterPro" id="IPR014729">
    <property type="entry name" value="Rossmann-like_a/b/a_fold"/>
</dbReference>
<dbReference type="InterPro" id="IPR015413">
    <property type="entry name" value="Methionyl/Leucyl_tRNA_Synth"/>
</dbReference>
<keyword evidence="5 10" id="KW-0067">ATP-binding</keyword>
<comment type="catalytic activity">
    <reaction evidence="8">
        <text>tRNA(Met) + L-methionine + ATP = L-methionyl-tRNA(Met) + AMP + diphosphate</text>
        <dbReference type="Rhea" id="RHEA:13481"/>
        <dbReference type="Rhea" id="RHEA-COMP:9667"/>
        <dbReference type="Rhea" id="RHEA-COMP:9698"/>
        <dbReference type="ChEBI" id="CHEBI:30616"/>
        <dbReference type="ChEBI" id="CHEBI:33019"/>
        <dbReference type="ChEBI" id="CHEBI:57844"/>
        <dbReference type="ChEBI" id="CHEBI:78442"/>
        <dbReference type="ChEBI" id="CHEBI:78530"/>
        <dbReference type="ChEBI" id="CHEBI:456215"/>
        <dbReference type="EC" id="6.1.1.10"/>
    </reaction>
</comment>
<evidence type="ECO:0000256" key="3">
    <source>
        <dbReference type="ARBA" id="ARBA00022598"/>
    </source>
</evidence>
<dbReference type="PRINTS" id="PR01041">
    <property type="entry name" value="TRNASYNTHMET"/>
</dbReference>
<organism evidence="13 14">
    <name type="scientific">Tilletia horrida</name>
    <dbReference type="NCBI Taxonomy" id="155126"/>
    <lineage>
        <taxon>Eukaryota</taxon>
        <taxon>Fungi</taxon>
        <taxon>Dikarya</taxon>
        <taxon>Basidiomycota</taxon>
        <taxon>Ustilaginomycotina</taxon>
        <taxon>Exobasidiomycetes</taxon>
        <taxon>Tilletiales</taxon>
        <taxon>Tilletiaceae</taxon>
        <taxon>Tilletia</taxon>
    </lineage>
</organism>
<dbReference type="InterPro" id="IPR009080">
    <property type="entry name" value="tRNAsynth_Ia_anticodon-bd"/>
</dbReference>
<feature type="domain" description="Methionyl/Leucyl tRNA synthetase" evidence="12">
    <location>
        <begin position="39"/>
        <end position="402"/>
    </location>
</feature>
<dbReference type="GO" id="GO:0005524">
    <property type="term" value="F:ATP binding"/>
    <property type="evidence" value="ECO:0007669"/>
    <property type="project" value="UniProtKB-KW"/>
</dbReference>
<evidence type="ECO:0000259" key="12">
    <source>
        <dbReference type="Pfam" id="PF09334"/>
    </source>
</evidence>